<name>A0AA39QK78_9AGAR</name>
<proteinExistence type="predicted"/>
<reference evidence="2" key="1">
    <citation type="submission" date="2023-06" db="EMBL/GenBank/DDBJ databases">
        <authorList>
            <consortium name="Lawrence Berkeley National Laboratory"/>
            <person name="Ahrendt S."/>
            <person name="Sahu N."/>
            <person name="Indic B."/>
            <person name="Wong-Bajracharya J."/>
            <person name="Merenyi Z."/>
            <person name="Ke H.-M."/>
            <person name="Monk M."/>
            <person name="Kocsube S."/>
            <person name="Drula E."/>
            <person name="Lipzen A."/>
            <person name="Balint B."/>
            <person name="Henrissat B."/>
            <person name="Andreopoulos B."/>
            <person name="Martin F.M."/>
            <person name="Harder C.B."/>
            <person name="Rigling D."/>
            <person name="Ford K.L."/>
            <person name="Foster G.D."/>
            <person name="Pangilinan J."/>
            <person name="Papanicolaou A."/>
            <person name="Barry K."/>
            <person name="LaButti K."/>
            <person name="Viragh M."/>
            <person name="Koriabine M."/>
            <person name="Yan M."/>
            <person name="Riley R."/>
            <person name="Champramary S."/>
            <person name="Plett K.L."/>
            <person name="Tsai I.J."/>
            <person name="Slot J."/>
            <person name="Sipos G."/>
            <person name="Plett J."/>
            <person name="Nagy L.G."/>
            <person name="Grigoriev I.V."/>
        </authorList>
    </citation>
    <scope>NUCLEOTIDE SEQUENCE</scope>
    <source>
        <strain evidence="2">HWK02</strain>
    </source>
</reference>
<organism evidence="2 3">
    <name type="scientific">Armillaria luteobubalina</name>
    <dbReference type="NCBI Taxonomy" id="153913"/>
    <lineage>
        <taxon>Eukaryota</taxon>
        <taxon>Fungi</taxon>
        <taxon>Dikarya</taxon>
        <taxon>Basidiomycota</taxon>
        <taxon>Agaricomycotina</taxon>
        <taxon>Agaricomycetes</taxon>
        <taxon>Agaricomycetidae</taxon>
        <taxon>Agaricales</taxon>
        <taxon>Marasmiineae</taxon>
        <taxon>Physalacriaceae</taxon>
        <taxon>Armillaria</taxon>
    </lineage>
</organism>
<feature type="region of interest" description="Disordered" evidence="1">
    <location>
        <begin position="123"/>
        <end position="159"/>
    </location>
</feature>
<feature type="region of interest" description="Disordered" evidence="1">
    <location>
        <begin position="199"/>
        <end position="283"/>
    </location>
</feature>
<evidence type="ECO:0000313" key="2">
    <source>
        <dbReference type="EMBL" id="KAK0504472.1"/>
    </source>
</evidence>
<gene>
    <name evidence="2" type="ORF">EDD18DRAFT_1133931</name>
</gene>
<evidence type="ECO:0000256" key="1">
    <source>
        <dbReference type="SAM" id="MobiDB-lite"/>
    </source>
</evidence>
<feature type="compositionally biased region" description="Basic residues" evidence="1">
    <location>
        <begin position="225"/>
        <end position="243"/>
    </location>
</feature>
<keyword evidence="3" id="KW-1185">Reference proteome</keyword>
<feature type="compositionally biased region" description="Low complexity" evidence="1">
    <location>
        <begin position="215"/>
        <end position="224"/>
    </location>
</feature>
<accession>A0AA39QK78</accession>
<comment type="caution">
    <text evidence="2">The sequence shown here is derived from an EMBL/GenBank/DDBJ whole genome shotgun (WGS) entry which is preliminary data.</text>
</comment>
<evidence type="ECO:0000313" key="3">
    <source>
        <dbReference type="Proteomes" id="UP001175228"/>
    </source>
</evidence>
<dbReference type="Proteomes" id="UP001175228">
    <property type="component" value="Unassembled WGS sequence"/>
</dbReference>
<dbReference type="AlphaFoldDB" id="A0AA39QK78"/>
<feature type="compositionally biased region" description="Basic and acidic residues" evidence="1">
    <location>
        <begin position="124"/>
        <end position="145"/>
    </location>
</feature>
<protein>
    <submittedName>
        <fullName evidence="2">Uncharacterized protein</fullName>
    </submittedName>
</protein>
<dbReference type="EMBL" id="JAUEPU010000003">
    <property type="protein sequence ID" value="KAK0504472.1"/>
    <property type="molecule type" value="Genomic_DNA"/>
</dbReference>
<sequence>MSAVVPKKEISPSCTRTIISPMLTTPDTSIPFPLNSLDEIDLQVSLDSALTKSSSPDLRSLLLSLPPDILPKAIRSLTTWRLQESRLALPTAPVLTRRAEELDCVTHPGRRIKWISNEYYAELDSERESPEADDQDQHDGKDIDTYTHTLPSQHDHLDSSQLRRGCTACHIPRATISNSTPTIKPVPVPTNAISTTTIPTSYKANPIPTPRTRKTISTPTSTKTPKSKARPVTKTKMKTKPKARPAIIDAENIPPPAQPRMRPAARKSRIPAPAPRVFGSHNS</sequence>